<keyword evidence="4" id="KW-1185">Reference proteome</keyword>
<dbReference type="Gene3D" id="3.90.640.10">
    <property type="entry name" value="Actin, Chain A, domain 4"/>
    <property type="match status" value="1"/>
</dbReference>
<sequence>MNGLANLSLNDNSRKLVVGIDFGTTFSGVAWGETRRSDQQQVINSWPSSQGTREGISSEKVPTEIRYVKNETEWGFQIPPLVERYQWFKLGLGGSKSPPNQKVSSEDLTAAYLAKLCDHLMYTLEQKVGQAVLRTIPIEFCLTVPAIWSEVAKEKTLRACEKAGVKSNSKILLVSEPEAAAIYSLHGLDPHGLNVGDSFVLCDAGGGTVDLISYTITDLYPMLKVKEAAAGTGGLCGSTFLNRRFGEFLEAKLGKEPGWDSEILAEAMERFDTVIKKQYSPDSNQEGYSIPVAGLANNERLGIRRGKFLIKPQEMQGIFKPIVDKIIELVRGQIKATKTTIKAVLLVGGFGQSVYLKESLRNELGDKIEVLQPPNAWTAVVRGAVMMGLAQANSNSGMVVSRAARKHYGIELSVEFDPKLHNNGFKYWAERDQSYRVLCMSWFIKKGDPVQESKPKQIAFNQKYALKNGNPKSASIIVKCDEYSATAPIHQATQGRDLVTLEADLSHLTEKDLERTIITCADGRKYYNISGAVEATYYSASTKYVLLYMGKRYDTVTAEYV</sequence>
<evidence type="ECO:0000256" key="1">
    <source>
        <dbReference type="ARBA" id="ARBA00022741"/>
    </source>
</evidence>
<feature type="non-terminal residue" evidence="3">
    <location>
        <position position="1"/>
    </location>
</feature>
<evidence type="ECO:0000313" key="4">
    <source>
        <dbReference type="Proteomes" id="UP000258309"/>
    </source>
</evidence>
<dbReference type="EMBL" id="NCSJ02000023">
    <property type="protein sequence ID" value="RFU34294.1"/>
    <property type="molecule type" value="Genomic_DNA"/>
</dbReference>
<feature type="non-terminal residue" evidence="3">
    <location>
        <position position="561"/>
    </location>
</feature>
<dbReference type="PANTHER" id="PTHR14187:SF82">
    <property type="entry name" value="FAMILY CHAPERONE, PUTATIVE (AFU_ORTHOLOGUE AFUA_7G08575)-RELATED"/>
    <property type="match status" value="1"/>
</dbReference>
<accession>A0A3E2HLM7</accession>
<dbReference type="OMA" id="EWRTKYD"/>
<dbReference type="CDD" id="cd10170">
    <property type="entry name" value="ASKHA_NBD_HSP70"/>
    <property type="match status" value="1"/>
</dbReference>
<dbReference type="PRINTS" id="PR00301">
    <property type="entry name" value="HEATSHOCK70"/>
</dbReference>
<keyword evidence="1" id="KW-0547">Nucleotide-binding</keyword>
<protein>
    <submittedName>
        <fullName evidence="3">Uncharacterized protein</fullName>
    </submittedName>
</protein>
<dbReference type="Gene3D" id="3.30.420.40">
    <property type="match status" value="2"/>
</dbReference>
<dbReference type="OrthoDB" id="2963168at2759"/>
<gene>
    <name evidence="3" type="ORF">B7463_g2070</name>
</gene>
<dbReference type="STRING" id="5539.A0A3E2HLM7"/>
<dbReference type="PANTHER" id="PTHR14187">
    <property type="entry name" value="ALPHA KINASE/ELONGATION FACTOR 2 KINASE"/>
    <property type="match status" value="1"/>
</dbReference>
<organism evidence="3 4">
    <name type="scientific">Scytalidium lignicola</name>
    <name type="common">Hyphomycete</name>
    <dbReference type="NCBI Taxonomy" id="5539"/>
    <lineage>
        <taxon>Eukaryota</taxon>
        <taxon>Fungi</taxon>
        <taxon>Dikarya</taxon>
        <taxon>Ascomycota</taxon>
        <taxon>Pezizomycotina</taxon>
        <taxon>Leotiomycetes</taxon>
        <taxon>Leotiomycetes incertae sedis</taxon>
        <taxon>Scytalidium</taxon>
    </lineage>
</organism>
<evidence type="ECO:0000256" key="2">
    <source>
        <dbReference type="ARBA" id="ARBA00022840"/>
    </source>
</evidence>
<dbReference type="GO" id="GO:0005524">
    <property type="term" value="F:ATP binding"/>
    <property type="evidence" value="ECO:0007669"/>
    <property type="project" value="UniProtKB-KW"/>
</dbReference>
<dbReference type="Proteomes" id="UP000258309">
    <property type="component" value="Unassembled WGS sequence"/>
</dbReference>
<dbReference type="InterPro" id="IPR013126">
    <property type="entry name" value="Hsp_70_fam"/>
</dbReference>
<keyword evidence="2" id="KW-0067">ATP-binding</keyword>
<name>A0A3E2HLM7_SCYLI</name>
<comment type="caution">
    <text evidence="3">The sequence shown here is derived from an EMBL/GenBank/DDBJ whole genome shotgun (WGS) entry which is preliminary data.</text>
</comment>
<evidence type="ECO:0000313" key="3">
    <source>
        <dbReference type="EMBL" id="RFU34294.1"/>
    </source>
</evidence>
<proteinExistence type="predicted"/>
<dbReference type="AlphaFoldDB" id="A0A3E2HLM7"/>
<reference evidence="3 4" key="1">
    <citation type="submission" date="2018-05" db="EMBL/GenBank/DDBJ databases">
        <title>Draft genome sequence of Scytalidium lignicola DSM 105466, a ubiquitous saprotrophic fungus.</title>
        <authorList>
            <person name="Buettner E."/>
            <person name="Gebauer A.M."/>
            <person name="Hofrichter M."/>
            <person name="Liers C."/>
            <person name="Kellner H."/>
        </authorList>
    </citation>
    <scope>NUCLEOTIDE SEQUENCE [LARGE SCALE GENOMIC DNA]</scope>
    <source>
        <strain evidence="3 4">DSM 105466</strain>
    </source>
</reference>
<dbReference type="SUPFAM" id="SSF53067">
    <property type="entry name" value="Actin-like ATPase domain"/>
    <property type="match status" value="2"/>
</dbReference>
<dbReference type="InterPro" id="IPR043129">
    <property type="entry name" value="ATPase_NBD"/>
</dbReference>
<dbReference type="GO" id="GO:0140662">
    <property type="term" value="F:ATP-dependent protein folding chaperone"/>
    <property type="evidence" value="ECO:0007669"/>
    <property type="project" value="InterPro"/>
</dbReference>
<dbReference type="Pfam" id="PF00012">
    <property type="entry name" value="HSP70"/>
    <property type="match status" value="1"/>
</dbReference>